<organism evidence="1 2">
    <name type="scientific">Megasphaera hexanoica</name>
    <dbReference type="NCBI Taxonomy" id="1675036"/>
    <lineage>
        <taxon>Bacteria</taxon>
        <taxon>Bacillati</taxon>
        <taxon>Bacillota</taxon>
        <taxon>Negativicutes</taxon>
        <taxon>Veillonellales</taxon>
        <taxon>Veillonellaceae</taxon>
        <taxon>Megasphaera</taxon>
    </lineage>
</organism>
<dbReference type="RefSeq" id="WP_113856148.1">
    <property type="nucleotide sequence ID" value="NZ_CP011940.1"/>
</dbReference>
<keyword evidence="1" id="KW-0347">Helicase</keyword>
<keyword evidence="1" id="KW-0067">ATP-binding</keyword>
<comment type="caution">
    <text evidence="1">The sequence shown here is derived from an EMBL/GenBank/DDBJ whole genome shotgun (WGS) entry which is preliminary data.</text>
</comment>
<accession>A0ABW7DS06</accession>
<dbReference type="Proteomes" id="UP001605989">
    <property type="component" value="Unassembled WGS sequence"/>
</dbReference>
<proteinExistence type="predicted"/>
<protein>
    <submittedName>
        <fullName evidence="1">Replicative helicase loader/inhibitor</fullName>
    </submittedName>
</protein>
<evidence type="ECO:0000313" key="1">
    <source>
        <dbReference type="EMBL" id="MFG6273119.1"/>
    </source>
</evidence>
<gene>
    <name evidence="1" type="ORF">ACGTZG_07940</name>
</gene>
<keyword evidence="1" id="KW-0378">Hydrolase</keyword>
<keyword evidence="2" id="KW-1185">Reference proteome</keyword>
<name>A0ABW7DS06_9FIRM</name>
<dbReference type="EMBL" id="JBIEKR010000006">
    <property type="protein sequence ID" value="MFG6273119.1"/>
    <property type="molecule type" value="Genomic_DNA"/>
</dbReference>
<keyword evidence="1" id="KW-0547">Nucleotide-binding</keyword>
<sequence length="180" mass="20464">MEKSKVNTLKALAPLQLAFRKDLAEDQFDFYVQMLVDIDPEYIDKAVKKLIYTSKYLPSIAEIRDTALDIRKAEAGTQEPDSGAAWGEVQRQIRATGYCGKPKFTSPLIAEAVERMGWKDICCTPVEDTGILRAQFRRVYEELVESHKDEEVNVFIGVLKTSNHKQIESNIQMLTDKMGM</sequence>
<dbReference type="GO" id="GO:0004386">
    <property type="term" value="F:helicase activity"/>
    <property type="evidence" value="ECO:0007669"/>
    <property type="project" value="UniProtKB-KW"/>
</dbReference>
<reference evidence="1 2" key="1">
    <citation type="submission" date="2024-10" db="EMBL/GenBank/DDBJ databases">
        <authorList>
            <person name="Sang B.-I."/>
            <person name="Prabhaharan D."/>
        </authorList>
    </citation>
    <scope>NUCLEOTIDE SEQUENCE [LARGE SCALE GENOMIC DNA]</scope>
    <source>
        <strain evidence="1 2">MH</strain>
    </source>
</reference>
<evidence type="ECO:0000313" key="2">
    <source>
        <dbReference type="Proteomes" id="UP001605989"/>
    </source>
</evidence>